<dbReference type="PANTHER" id="PTHR14237:SF76">
    <property type="entry name" value="OS03G0765800 PROTEIN"/>
    <property type="match status" value="1"/>
</dbReference>
<dbReference type="InterPro" id="IPR015422">
    <property type="entry name" value="PyrdxlP-dep_Trfase_small"/>
</dbReference>
<dbReference type="Gene3D" id="3.40.640.10">
    <property type="entry name" value="Type I PLP-dependent aspartate aminotransferase-like (Major domain)"/>
    <property type="match status" value="1"/>
</dbReference>
<feature type="compositionally biased region" description="Polar residues" evidence="1">
    <location>
        <begin position="781"/>
        <end position="790"/>
    </location>
</feature>
<keyword evidence="2" id="KW-0732">Signal</keyword>
<organism evidence="3 4">
    <name type="scientific">Sphagnum troendelagicum</name>
    <dbReference type="NCBI Taxonomy" id="128251"/>
    <lineage>
        <taxon>Eukaryota</taxon>
        <taxon>Viridiplantae</taxon>
        <taxon>Streptophyta</taxon>
        <taxon>Embryophyta</taxon>
        <taxon>Bryophyta</taxon>
        <taxon>Sphagnophytina</taxon>
        <taxon>Sphagnopsida</taxon>
        <taxon>Sphagnales</taxon>
        <taxon>Sphagnaceae</taxon>
        <taxon>Sphagnum</taxon>
    </lineage>
</organism>
<evidence type="ECO:0000313" key="4">
    <source>
        <dbReference type="Proteomes" id="UP001497512"/>
    </source>
</evidence>
<evidence type="ECO:0000256" key="2">
    <source>
        <dbReference type="SAM" id="SignalP"/>
    </source>
</evidence>
<evidence type="ECO:0008006" key="5">
    <source>
        <dbReference type="Google" id="ProtNLM"/>
    </source>
</evidence>
<proteinExistence type="predicted"/>
<dbReference type="Gene3D" id="3.90.1150.10">
    <property type="entry name" value="Aspartate Aminotransferase, domain 1"/>
    <property type="match status" value="1"/>
</dbReference>
<reference evidence="3" key="1">
    <citation type="submission" date="2024-02" db="EMBL/GenBank/DDBJ databases">
        <authorList>
            <consortium name="ELIXIR-Norway"/>
            <consortium name="Elixir Norway"/>
        </authorList>
    </citation>
    <scope>NUCLEOTIDE SEQUENCE</scope>
</reference>
<dbReference type="Proteomes" id="UP001497512">
    <property type="component" value="Chromosome 14"/>
</dbReference>
<dbReference type="EMBL" id="OZ019906">
    <property type="protein sequence ID" value="CAK9203354.1"/>
    <property type="molecule type" value="Genomic_DNA"/>
</dbReference>
<dbReference type="InterPro" id="IPR015424">
    <property type="entry name" value="PyrdxlP-dep_Trfase"/>
</dbReference>
<sequence>MKTNLFICKLCFISASSSAFVSHQRSNVFQSLSWFFNRTGTANSFSKPESIPSLQQAFTSFKQAYPRFEETAAVDQLRESQYGHLEEDGHVCLDYYGFGLFSQWQQVMEHPSSSFGLAYISANLSTHAMYGTAEEGSLESYIRKRIMRFMNVNEAEYSMVFTSSGGSAYKLLAESYPFHVNNRLLTSYDYESEALDWMVTCARDKGAKILNATFKWPSMRIVASDLKYKLRDKKKKKEQQAKGLFVFPVQSRLTGAKYSHQWMSQAQANKWHVLLDASALGPKDMDSLGLSLFRPEFIITSFYKVFGADPTGFGCLFIKNSAIPSLQTSSRARGVGMVRIISSGASSSFSAASEQNIECTNGDEEEEDISVPEIMESDRIEEFAEDWSSPGNHVCEASFLDRMSAGGSVNSGLDSEVGSTAGSEIARSEIEEGEVRDQGHSDNLRAGDMGKLHKGTGISETSLSDGKDVQLARNGDAESQSPFLVNHLEAPEVLRKMRNVNHEISDHSEIIILEDEIGNGGEEDTRPESSDLGSSVIRKGDEEHFLMEGRGAGSFSRHRQILSSVRENFEGQADLDVSEPEAYDYDGTNGRRMQYWSPGEGSNEWAKHYAMSTDGSPMYYDDEEGGSEEDSEPEMMDDKDGVVCSGLDHADSQGLNKTNRRLRYLTNWLINALLKLQHPVQTGGGGGGGGGGGVPLVYIYGPEVQFDRGASLAFNIFDWNGVLVQPTLVQRLADRSNISLGLGRLCNVIYPEGVEDLRGLPHMEKSVTHRGKTGGKLETPRASNANKGNRPSSINVVTATLGFVTNFEDIHRLWEFVAKFLDVDFLSQEGWQYHSLNQEMVVL</sequence>
<dbReference type="PANTHER" id="PTHR14237">
    <property type="entry name" value="MOLYBDOPTERIN COFACTOR SULFURASE MOSC"/>
    <property type="match status" value="1"/>
</dbReference>
<evidence type="ECO:0000256" key="1">
    <source>
        <dbReference type="SAM" id="MobiDB-lite"/>
    </source>
</evidence>
<gene>
    <name evidence="3" type="ORF">CSSPTR1EN2_LOCUS6844</name>
</gene>
<feature type="signal peptide" evidence="2">
    <location>
        <begin position="1"/>
        <end position="19"/>
    </location>
</feature>
<accession>A0ABP0TRW9</accession>
<protein>
    <recommendedName>
        <fullName evidence="5">Molybdenum cofactor sulfurase</fullName>
    </recommendedName>
</protein>
<keyword evidence="4" id="KW-1185">Reference proteome</keyword>
<dbReference type="InterPro" id="IPR015421">
    <property type="entry name" value="PyrdxlP-dep_Trfase_major"/>
</dbReference>
<name>A0ABP0TRW9_9BRYO</name>
<feature type="chain" id="PRO_5047396633" description="Molybdenum cofactor sulfurase" evidence="2">
    <location>
        <begin position="20"/>
        <end position="843"/>
    </location>
</feature>
<evidence type="ECO:0000313" key="3">
    <source>
        <dbReference type="EMBL" id="CAK9203354.1"/>
    </source>
</evidence>
<dbReference type="SUPFAM" id="SSF53383">
    <property type="entry name" value="PLP-dependent transferases"/>
    <property type="match status" value="2"/>
</dbReference>
<feature type="region of interest" description="Disordered" evidence="1">
    <location>
        <begin position="768"/>
        <end position="790"/>
    </location>
</feature>